<proteinExistence type="inferred from homology"/>
<dbReference type="RefSeq" id="WP_007147072.1">
    <property type="nucleotide sequence ID" value="NZ_AKCI01000001.1"/>
</dbReference>
<gene>
    <name evidence="14" type="ORF">HMPREF9156_00004</name>
</gene>
<dbReference type="CDD" id="cd04188">
    <property type="entry name" value="DPG_synthase"/>
    <property type="match status" value="1"/>
</dbReference>
<evidence type="ECO:0000256" key="6">
    <source>
        <dbReference type="ARBA" id="ARBA00022679"/>
    </source>
</evidence>
<dbReference type="HOGENOM" id="CLU_033536_9_0_11"/>
<dbReference type="PANTHER" id="PTHR10859:SF91">
    <property type="entry name" value="DOLICHYL-PHOSPHATE BETA-GLUCOSYLTRANSFERASE"/>
    <property type="match status" value="1"/>
</dbReference>
<keyword evidence="11" id="KW-0472">Membrane</keyword>
<evidence type="ECO:0000259" key="13">
    <source>
        <dbReference type="Pfam" id="PF00535"/>
    </source>
</evidence>
<comment type="caution">
    <text evidence="14">The sequence shown here is derived from an EMBL/GenBank/DDBJ whole genome shotgun (WGS) entry which is preliminary data.</text>
</comment>
<organism evidence="14 15">
    <name type="scientific">Scardovia wiggsiae F0424</name>
    <dbReference type="NCBI Taxonomy" id="857290"/>
    <lineage>
        <taxon>Bacteria</taxon>
        <taxon>Bacillati</taxon>
        <taxon>Actinomycetota</taxon>
        <taxon>Actinomycetes</taxon>
        <taxon>Bifidobacteriales</taxon>
        <taxon>Bifidobacteriaceae</taxon>
        <taxon>Scardovia</taxon>
    </lineage>
</organism>
<keyword evidence="6" id="KW-0808">Transferase</keyword>
<dbReference type="STRING" id="857290.HMPREF9156_00004"/>
<dbReference type="AlphaFoldDB" id="J0D5I4"/>
<protein>
    <recommendedName>
        <fullName evidence="4">dolichyl-phosphate beta-glucosyltransferase</fullName>
        <ecNumber evidence="4">2.4.1.117</ecNumber>
    </recommendedName>
</protein>
<comment type="subcellular location">
    <subcellularLocation>
        <location evidence="1">Endoplasmic reticulum membrane</location>
        <topology evidence="1">Single-pass membrane protein</topology>
    </subcellularLocation>
</comment>
<dbReference type="OrthoDB" id="2369748at2"/>
<evidence type="ECO:0000256" key="8">
    <source>
        <dbReference type="ARBA" id="ARBA00022824"/>
    </source>
</evidence>
<dbReference type="EC" id="2.4.1.117" evidence="4"/>
<dbReference type="GO" id="GO:0006487">
    <property type="term" value="P:protein N-linked glycosylation"/>
    <property type="evidence" value="ECO:0007669"/>
    <property type="project" value="TreeGrafter"/>
</dbReference>
<keyword evidence="5" id="KW-0328">Glycosyltransferase</keyword>
<comment type="pathway">
    <text evidence="2">Protein modification; protein glycosylation.</text>
</comment>
<dbReference type="InterPro" id="IPR029044">
    <property type="entry name" value="Nucleotide-diphossugar_trans"/>
</dbReference>
<evidence type="ECO:0000256" key="3">
    <source>
        <dbReference type="ARBA" id="ARBA00006739"/>
    </source>
</evidence>
<dbReference type="Gene3D" id="3.90.550.10">
    <property type="entry name" value="Spore Coat Polysaccharide Biosynthesis Protein SpsA, Chain A"/>
    <property type="match status" value="1"/>
</dbReference>
<evidence type="ECO:0000256" key="1">
    <source>
        <dbReference type="ARBA" id="ARBA00004389"/>
    </source>
</evidence>
<dbReference type="Pfam" id="PF00535">
    <property type="entry name" value="Glycos_transf_2"/>
    <property type="match status" value="1"/>
</dbReference>
<dbReference type="Proteomes" id="UP000006415">
    <property type="component" value="Unassembled WGS sequence"/>
</dbReference>
<evidence type="ECO:0000313" key="15">
    <source>
        <dbReference type="Proteomes" id="UP000006415"/>
    </source>
</evidence>
<evidence type="ECO:0000256" key="12">
    <source>
        <dbReference type="ARBA" id="ARBA00045097"/>
    </source>
</evidence>
<dbReference type="PANTHER" id="PTHR10859">
    <property type="entry name" value="GLYCOSYL TRANSFERASE"/>
    <property type="match status" value="1"/>
</dbReference>
<comment type="catalytic activity">
    <reaction evidence="12">
        <text>a di-trans,poly-cis-dolichyl phosphate + UDP-alpha-D-glucose = a di-trans,poly-cis-dolichyl beta-D-glucosyl phosphate + UDP</text>
        <dbReference type="Rhea" id="RHEA:15401"/>
        <dbReference type="Rhea" id="RHEA-COMP:19498"/>
        <dbReference type="Rhea" id="RHEA-COMP:19502"/>
        <dbReference type="ChEBI" id="CHEBI:57525"/>
        <dbReference type="ChEBI" id="CHEBI:57683"/>
        <dbReference type="ChEBI" id="CHEBI:58223"/>
        <dbReference type="ChEBI" id="CHEBI:58885"/>
        <dbReference type="EC" id="2.4.1.117"/>
    </reaction>
    <physiologicalReaction direction="left-to-right" evidence="12">
        <dbReference type="Rhea" id="RHEA:15402"/>
    </physiologicalReaction>
</comment>
<keyword evidence="9" id="KW-0735">Signal-anchor</keyword>
<dbReference type="EMBL" id="AGZS01000001">
    <property type="protein sequence ID" value="EJD65240.1"/>
    <property type="molecule type" value="Genomic_DNA"/>
</dbReference>
<evidence type="ECO:0000256" key="5">
    <source>
        <dbReference type="ARBA" id="ARBA00022676"/>
    </source>
</evidence>
<evidence type="ECO:0000256" key="10">
    <source>
        <dbReference type="ARBA" id="ARBA00022989"/>
    </source>
</evidence>
<sequence length="337" mass="37660">MAAITAQVRRDRISGEPTLPVRDASVVHQMKVYRPRYQEGCRTSAIVERYGFPEPVDVDFVIPVYNEQDQLESSVKKLGAYLSGTADEHGAIIADGVPSNFSWRIVIADNASTDGTWVIASELSERYPDHVRSIRINRKGRGFALKTAWGESKARAVAYMDVDLSTGLEHIDSLILPILAGTADIAIGSRLMGQSDIRRSFKREAISRSYNFLLHTYSGARFHDAQCGFKAMSAASAEELLPRIADDEWFFDTELLLLAQSEGKRLEEVPVRWIEDSGTTVRIVDTALKDLKGMRRMKRTLHASYADMLRDRATYYQARAQRAFRGSLVPLAAIQAA</sequence>
<feature type="domain" description="Glycosyltransferase 2-like" evidence="13">
    <location>
        <begin position="60"/>
        <end position="240"/>
    </location>
</feature>
<evidence type="ECO:0000313" key="14">
    <source>
        <dbReference type="EMBL" id="EJD65240.1"/>
    </source>
</evidence>
<evidence type="ECO:0000256" key="7">
    <source>
        <dbReference type="ARBA" id="ARBA00022692"/>
    </source>
</evidence>
<keyword evidence="10" id="KW-1133">Transmembrane helix</keyword>
<name>J0D5I4_9BIFI</name>
<keyword evidence="7" id="KW-0812">Transmembrane</keyword>
<dbReference type="SUPFAM" id="SSF53448">
    <property type="entry name" value="Nucleotide-diphospho-sugar transferases"/>
    <property type="match status" value="1"/>
</dbReference>
<reference evidence="14 15" key="1">
    <citation type="submission" date="2012-01" db="EMBL/GenBank/DDBJ databases">
        <title>The Genome Sequence of Scardovia wiggsiae F0424.</title>
        <authorList>
            <consortium name="The Broad Institute Genome Sequencing Platform"/>
            <person name="Earl A."/>
            <person name="Ward D."/>
            <person name="Feldgarden M."/>
            <person name="Gevers D."/>
            <person name="Izard J."/>
            <person name="Ganesan A."/>
            <person name="Baranova O.V."/>
            <person name="Blanton J.M."/>
            <person name="Tanner A.C."/>
            <person name="Mathney J."/>
            <person name="Dewhirst F.E."/>
            <person name="Young S.K."/>
            <person name="Zeng Q."/>
            <person name="Gargeya S."/>
            <person name="Fitzgerald M."/>
            <person name="Haas B."/>
            <person name="Abouelleil A."/>
            <person name="Alvarado L."/>
            <person name="Arachchi H.M."/>
            <person name="Berlin A."/>
            <person name="Chapman S.B."/>
            <person name="Gearin G."/>
            <person name="Goldberg J."/>
            <person name="Griggs A."/>
            <person name="Gujja S."/>
            <person name="Hansen M."/>
            <person name="Heiman D."/>
            <person name="Howarth C."/>
            <person name="Larimer J."/>
            <person name="Lui A."/>
            <person name="MacDonald P.J.P."/>
            <person name="McCowen C."/>
            <person name="Montmayeur A."/>
            <person name="Murphy C."/>
            <person name="Neiman D."/>
            <person name="Pearson M."/>
            <person name="Priest M."/>
            <person name="Roberts A."/>
            <person name="Saif S."/>
            <person name="Shea T."/>
            <person name="Sisk P."/>
            <person name="Stolte C."/>
            <person name="Sykes S."/>
            <person name="Wortman J."/>
            <person name="Nusbaum C."/>
            <person name="Birren B."/>
        </authorList>
    </citation>
    <scope>NUCLEOTIDE SEQUENCE [LARGE SCALE GENOMIC DNA]</scope>
    <source>
        <strain evidence="14 15">F0424</strain>
    </source>
</reference>
<evidence type="ECO:0000256" key="4">
    <source>
        <dbReference type="ARBA" id="ARBA00012583"/>
    </source>
</evidence>
<keyword evidence="8" id="KW-0256">Endoplasmic reticulum</keyword>
<dbReference type="GO" id="GO:0004581">
    <property type="term" value="F:dolichyl-phosphate beta-glucosyltransferase activity"/>
    <property type="evidence" value="ECO:0007669"/>
    <property type="project" value="UniProtKB-EC"/>
</dbReference>
<dbReference type="InterPro" id="IPR001173">
    <property type="entry name" value="Glyco_trans_2-like"/>
</dbReference>
<evidence type="ECO:0000256" key="9">
    <source>
        <dbReference type="ARBA" id="ARBA00022968"/>
    </source>
</evidence>
<dbReference type="eggNOG" id="COG1215">
    <property type="taxonomic scope" value="Bacteria"/>
</dbReference>
<evidence type="ECO:0000256" key="11">
    <source>
        <dbReference type="ARBA" id="ARBA00023136"/>
    </source>
</evidence>
<dbReference type="InterPro" id="IPR035518">
    <property type="entry name" value="DPG_synthase"/>
</dbReference>
<accession>J0D5I4</accession>
<keyword evidence="15" id="KW-1185">Reference proteome</keyword>
<evidence type="ECO:0000256" key="2">
    <source>
        <dbReference type="ARBA" id="ARBA00004922"/>
    </source>
</evidence>
<comment type="similarity">
    <text evidence="3">Belongs to the glycosyltransferase 2 family.</text>
</comment>